<reference evidence="2" key="1">
    <citation type="journal article" date="2013" name="Ind. Biotechnol.">
        <title>Comparative genomics analysis of Trichoderma reesei strains.</title>
        <authorList>
            <person name="Koike H."/>
            <person name="Aerts A."/>
            <person name="LaButti K."/>
            <person name="Grigoriev I.V."/>
            <person name="Baker S.E."/>
        </authorList>
    </citation>
    <scope>NUCLEOTIDE SEQUENCE [LARGE SCALE GENOMIC DNA]</scope>
    <source>
        <strain evidence="2">ATCC 56765 / BCRC 32924 / NRRL 11460 / Rut C-30</strain>
    </source>
</reference>
<gene>
    <name evidence="1" type="ORF">M419DRAFT_120112</name>
</gene>
<dbReference type="EMBL" id="KI911156">
    <property type="protein sequence ID" value="ETR99532.1"/>
    <property type="molecule type" value="Genomic_DNA"/>
</dbReference>
<protein>
    <submittedName>
        <fullName evidence="1">Uncharacterized protein</fullName>
    </submittedName>
</protein>
<proteinExistence type="predicted"/>
<organism evidence="1 2">
    <name type="scientific">Hypocrea jecorina (strain ATCC 56765 / BCRC 32924 / NRRL 11460 / Rut C-30)</name>
    <name type="common">Trichoderma reesei</name>
    <dbReference type="NCBI Taxonomy" id="1344414"/>
    <lineage>
        <taxon>Eukaryota</taxon>
        <taxon>Fungi</taxon>
        <taxon>Dikarya</taxon>
        <taxon>Ascomycota</taxon>
        <taxon>Pezizomycotina</taxon>
        <taxon>Sordariomycetes</taxon>
        <taxon>Hypocreomycetidae</taxon>
        <taxon>Hypocreales</taxon>
        <taxon>Hypocreaceae</taxon>
        <taxon>Trichoderma</taxon>
    </lineage>
</organism>
<sequence>MKEGKSNVPDHINPSNRTMFINHAASLRASHHGSIQKCFGNRSLPRSLVGLVPVIAPYPSTTPSFQSVLVPVCL</sequence>
<dbReference type="AlphaFoldDB" id="A0A024S375"/>
<name>A0A024S375_HYPJR</name>
<dbReference type="HOGENOM" id="CLU_2689575_0_0_1"/>
<evidence type="ECO:0000313" key="1">
    <source>
        <dbReference type="EMBL" id="ETR99532.1"/>
    </source>
</evidence>
<evidence type="ECO:0000313" key="2">
    <source>
        <dbReference type="Proteomes" id="UP000024376"/>
    </source>
</evidence>
<dbReference type="KEGG" id="trr:M419DRAFT_120112"/>
<dbReference type="Proteomes" id="UP000024376">
    <property type="component" value="Unassembled WGS sequence"/>
</dbReference>
<accession>A0A024S375</accession>